<reference evidence="2" key="1">
    <citation type="submission" date="2015-10" db="EMBL/GenBank/DDBJ databases">
        <title>Description of Candidatus Tenderia electrophaga gen. nov, sp. nov., an Uncultivated Electroautotroph from a Biocathode Enrichment.</title>
        <authorList>
            <person name="Eddie B.J."/>
            <person name="Malanoski A.P."/>
            <person name="Wang Z."/>
            <person name="Hall R.J."/>
            <person name="Oh S.D."/>
            <person name="Heiner C."/>
            <person name="Lin B."/>
            <person name="Strycharz-Glaven S.M."/>
        </authorList>
    </citation>
    <scope>NUCLEOTIDE SEQUENCE [LARGE SCALE GENOMIC DNA]</scope>
    <source>
        <strain evidence="2">NRL1</strain>
        <plasmid evidence="2">unnamed</plasmid>
    </source>
</reference>
<proteinExistence type="predicted"/>
<geneLocation type="plasmid" evidence="2 3">
    <name>unnamed</name>
</geneLocation>
<dbReference type="SMART" id="SM00953">
    <property type="entry name" value="RES"/>
    <property type="match status" value="1"/>
</dbReference>
<keyword evidence="3" id="KW-1185">Reference proteome</keyword>
<dbReference type="KEGG" id="tee:Tel_17205"/>
<organism evidence="2 3">
    <name type="scientific">Candidatus Tenderia electrophaga</name>
    <dbReference type="NCBI Taxonomy" id="1748243"/>
    <lineage>
        <taxon>Bacteria</taxon>
        <taxon>Pseudomonadati</taxon>
        <taxon>Pseudomonadota</taxon>
        <taxon>Gammaproteobacteria</taxon>
        <taxon>Candidatus Tenderiales</taxon>
        <taxon>Candidatus Tenderiaceae</taxon>
        <taxon>Candidatus Tenderia</taxon>
    </lineage>
</organism>
<protein>
    <recommendedName>
        <fullName evidence="1">RES domain-containing protein</fullName>
    </recommendedName>
</protein>
<dbReference type="InterPro" id="IPR014914">
    <property type="entry name" value="RES_dom"/>
</dbReference>
<dbReference type="EMBL" id="CP013100">
    <property type="protein sequence ID" value="ALP54999.1"/>
    <property type="molecule type" value="Genomic_DNA"/>
</dbReference>
<keyword evidence="2" id="KW-0614">Plasmid</keyword>
<sequence>MPFTEDSWPRAYRIISSRFPPVGIFDSVADPADLEAVFYVENLTNPRTREEMGQIELVKPEDQVAGPGTTPIMAAFTHVNPPGSRFSNGEHGVYYAAKSQHTAIAETVFHTEQWAREANDPPTSFVMRVYIGRLNKRAYHDLRGQRDTFPDLFDPDPAHYGPTQRLGAQLRQADSWGLLYDSVRDPDGQCVAAFRPPALGAVHQAAHLAYAWDGEKVIDVLELRSLGLP</sequence>
<dbReference type="AlphaFoldDB" id="A0A0S2TIM1"/>
<feature type="domain" description="RES" evidence="1">
    <location>
        <begin position="75"/>
        <end position="205"/>
    </location>
</feature>
<dbReference type="Pfam" id="PF08808">
    <property type="entry name" value="RES"/>
    <property type="match status" value="1"/>
</dbReference>
<name>A0A0S2TIM1_9GAMM</name>
<evidence type="ECO:0000313" key="3">
    <source>
        <dbReference type="Proteomes" id="UP000055136"/>
    </source>
</evidence>
<evidence type="ECO:0000313" key="2">
    <source>
        <dbReference type="EMBL" id="ALP54999.1"/>
    </source>
</evidence>
<gene>
    <name evidence="2" type="ORF">Tel_17205</name>
</gene>
<accession>A0A0S2TIM1</accession>
<evidence type="ECO:0000259" key="1">
    <source>
        <dbReference type="SMART" id="SM00953"/>
    </source>
</evidence>
<dbReference type="Proteomes" id="UP000055136">
    <property type="component" value="Plasmid unnamed"/>
</dbReference>